<protein>
    <recommendedName>
        <fullName evidence="3">Glycosyl transferase family 28 C-terminal domain-containing protein</fullName>
    </recommendedName>
</protein>
<name>A0A0N9HSI7_9PSEU</name>
<dbReference type="Proteomes" id="UP000063699">
    <property type="component" value="Chromosome"/>
</dbReference>
<accession>A0A0N9HSI7</accession>
<proteinExistence type="predicted"/>
<organism evidence="1 2">
    <name type="scientific">Kibdelosporangium phytohabitans</name>
    <dbReference type="NCBI Taxonomy" id="860235"/>
    <lineage>
        <taxon>Bacteria</taxon>
        <taxon>Bacillati</taxon>
        <taxon>Actinomycetota</taxon>
        <taxon>Actinomycetes</taxon>
        <taxon>Pseudonocardiales</taxon>
        <taxon>Pseudonocardiaceae</taxon>
        <taxon>Kibdelosporangium</taxon>
    </lineage>
</organism>
<dbReference type="EMBL" id="CP012752">
    <property type="protein sequence ID" value="ALG05771.1"/>
    <property type="molecule type" value="Genomic_DNA"/>
</dbReference>
<sequence length="155" mass="16805">MAVGATAAIVEAMCPMVQRLARCRGFNLAVDPQLAACVPEAGVLFRDIPLQDLDVVVCRPGMGTLTDCVGLRLPMITLREHGNSEMDHLTTRMEQLVGAPSFDIYSDDGDSLTTMVRDMVVPHRHAAMRTALGRLKTGGIQGAADWLVRRLTKST</sequence>
<evidence type="ECO:0000313" key="2">
    <source>
        <dbReference type="Proteomes" id="UP000063699"/>
    </source>
</evidence>
<reference evidence="1 2" key="1">
    <citation type="submission" date="2015-07" db="EMBL/GenBank/DDBJ databases">
        <title>Genome sequencing of Kibdelosporangium phytohabitans.</title>
        <authorList>
            <person name="Qin S."/>
            <person name="Xing K."/>
        </authorList>
    </citation>
    <scope>NUCLEOTIDE SEQUENCE [LARGE SCALE GENOMIC DNA]</scope>
    <source>
        <strain evidence="1 2">KLBMP1111</strain>
    </source>
</reference>
<dbReference type="KEGG" id="kphy:AOZ06_01495"/>
<evidence type="ECO:0008006" key="3">
    <source>
        <dbReference type="Google" id="ProtNLM"/>
    </source>
</evidence>
<dbReference type="AlphaFoldDB" id="A0A0N9HSI7"/>
<evidence type="ECO:0000313" key="1">
    <source>
        <dbReference type="EMBL" id="ALG05771.1"/>
    </source>
</evidence>
<dbReference type="SUPFAM" id="SSF53756">
    <property type="entry name" value="UDP-Glycosyltransferase/glycogen phosphorylase"/>
    <property type="match status" value="1"/>
</dbReference>
<gene>
    <name evidence="1" type="ORF">AOZ06_01495</name>
</gene>
<keyword evidence="2" id="KW-1185">Reference proteome</keyword>